<gene>
    <name evidence="9" type="ORF">A3D99_00145</name>
</gene>
<feature type="transmembrane region" description="Helical" evidence="8">
    <location>
        <begin position="306"/>
        <end position="327"/>
    </location>
</feature>
<keyword evidence="4" id="KW-0133">Cell shape</keyword>
<feature type="transmembrane region" description="Helical" evidence="8">
    <location>
        <begin position="178"/>
        <end position="202"/>
    </location>
</feature>
<keyword evidence="7 8" id="KW-0472">Membrane</keyword>
<proteinExistence type="predicted"/>
<feature type="transmembrane region" description="Helical" evidence="8">
    <location>
        <begin position="138"/>
        <end position="157"/>
    </location>
</feature>
<evidence type="ECO:0000256" key="1">
    <source>
        <dbReference type="ARBA" id="ARBA00004651"/>
    </source>
</evidence>
<dbReference type="GO" id="GO:0015648">
    <property type="term" value="F:lipid-linked peptidoglycan transporter activity"/>
    <property type="evidence" value="ECO:0007669"/>
    <property type="project" value="TreeGrafter"/>
</dbReference>
<evidence type="ECO:0000256" key="6">
    <source>
        <dbReference type="ARBA" id="ARBA00022989"/>
    </source>
</evidence>
<dbReference type="Proteomes" id="UP000177528">
    <property type="component" value="Unassembled WGS sequence"/>
</dbReference>
<feature type="transmembrane region" description="Helical" evidence="8">
    <location>
        <begin position="247"/>
        <end position="267"/>
    </location>
</feature>
<reference evidence="9 10" key="1">
    <citation type="journal article" date="2016" name="Nat. Commun.">
        <title>Thousands of microbial genomes shed light on interconnected biogeochemical processes in an aquifer system.</title>
        <authorList>
            <person name="Anantharaman K."/>
            <person name="Brown C.T."/>
            <person name="Hug L.A."/>
            <person name="Sharon I."/>
            <person name="Castelle C.J."/>
            <person name="Probst A.J."/>
            <person name="Thomas B.C."/>
            <person name="Singh A."/>
            <person name="Wilkins M.J."/>
            <person name="Karaoz U."/>
            <person name="Brodie E.L."/>
            <person name="Williams K.H."/>
            <person name="Hubbard S.S."/>
            <person name="Banfield J.F."/>
        </authorList>
    </citation>
    <scope>NUCLEOTIDE SEQUENCE [LARGE SCALE GENOMIC DNA]</scope>
</reference>
<dbReference type="InterPro" id="IPR004268">
    <property type="entry name" value="MurJ"/>
</dbReference>
<dbReference type="InterPro" id="IPR051050">
    <property type="entry name" value="Lipid_II_flippase_MurJ/MviN"/>
</dbReference>
<accession>A0A1G1X0Y9</accession>
<sequence>MALQPILLAASFVFSGVLNSHKRFVAYALAPILYNLGIIAGALYLVPLIGISGIGWGVVVGALLHAGIQLPSVIKVGFRWQAVFISSKEDIRQLWRMMLPRMFGLAAQQANLLIVTIIGSTLLAGSIAAFHLANNAQYIPIGIFGIAFAQAAFPTLAEFAAKKQHKEFRQTLTKSFRYIMFFVIPISALFYLLRAEIIRVLFGDGVFDWDDTGITFETFGFLVISIFAQATIPLLTRAFYAQQNTKIPVVVSIISIIVNILLAFPLATMMGVAGLALAFSISSIVQLAALLGILHHQLDGFDDKAVLTSMLKIVIATLAAAGVAQVLKTPIGSAVDTHTFIGIAIKLVGVFAGGLITYIVVCMALKSEELAIVKKYIPRKFKLSGGTETSRFSGLME</sequence>
<dbReference type="EMBL" id="MHHR01000027">
    <property type="protein sequence ID" value="OGY33678.1"/>
    <property type="molecule type" value="Genomic_DNA"/>
</dbReference>
<keyword evidence="5" id="KW-0573">Peptidoglycan synthesis</keyword>
<name>A0A1G1X0Y9_9BACT</name>
<protein>
    <recommendedName>
        <fullName evidence="11">Murein biosynthesis integral membrane protein MurJ</fullName>
    </recommendedName>
</protein>
<feature type="transmembrane region" description="Helical" evidence="8">
    <location>
        <begin position="273"/>
        <end position="294"/>
    </location>
</feature>
<dbReference type="Pfam" id="PF03023">
    <property type="entry name" value="MurJ"/>
    <property type="match status" value="1"/>
</dbReference>
<dbReference type="GO" id="GO:0034204">
    <property type="term" value="P:lipid translocation"/>
    <property type="evidence" value="ECO:0007669"/>
    <property type="project" value="TreeGrafter"/>
</dbReference>
<feature type="transmembrane region" description="Helical" evidence="8">
    <location>
        <begin position="214"/>
        <end position="235"/>
    </location>
</feature>
<dbReference type="GO" id="GO:0005886">
    <property type="term" value="C:plasma membrane"/>
    <property type="evidence" value="ECO:0007669"/>
    <property type="project" value="UniProtKB-SubCell"/>
</dbReference>
<keyword evidence="3 8" id="KW-0812">Transmembrane</keyword>
<comment type="caution">
    <text evidence="9">The sequence shown here is derived from an EMBL/GenBank/DDBJ whole genome shotgun (WGS) entry which is preliminary data.</text>
</comment>
<evidence type="ECO:0000256" key="7">
    <source>
        <dbReference type="ARBA" id="ARBA00023136"/>
    </source>
</evidence>
<dbReference type="PANTHER" id="PTHR47019">
    <property type="entry name" value="LIPID II FLIPPASE MURJ"/>
    <property type="match status" value="1"/>
</dbReference>
<evidence type="ECO:0000256" key="4">
    <source>
        <dbReference type="ARBA" id="ARBA00022960"/>
    </source>
</evidence>
<evidence type="ECO:0000313" key="9">
    <source>
        <dbReference type="EMBL" id="OGY33678.1"/>
    </source>
</evidence>
<dbReference type="AlphaFoldDB" id="A0A1G1X0Y9"/>
<dbReference type="PANTHER" id="PTHR47019:SF1">
    <property type="entry name" value="LIPID II FLIPPASE MURJ"/>
    <property type="match status" value="1"/>
</dbReference>
<evidence type="ECO:0000313" key="10">
    <source>
        <dbReference type="Proteomes" id="UP000177528"/>
    </source>
</evidence>
<comment type="subcellular location">
    <subcellularLocation>
        <location evidence="1">Cell membrane</location>
        <topology evidence="1">Multi-pass membrane protein</topology>
    </subcellularLocation>
</comment>
<dbReference type="GO" id="GO:0009252">
    <property type="term" value="P:peptidoglycan biosynthetic process"/>
    <property type="evidence" value="ECO:0007669"/>
    <property type="project" value="UniProtKB-KW"/>
</dbReference>
<dbReference type="GO" id="GO:0008360">
    <property type="term" value="P:regulation of cell shape"/>
    <property type="evidence" value="ECO:0007669"/>
    <property type="project" value="UniProtKB-KW"/>
</dbReference>
<feature type="transmembrane region" description="Helical" evidence="8">
    <location>
        <begin position="339"/>
        <end position="365"/>
    </location>
</feature>
<dbReference type="PRINTS" id="PR01806">
    <property type="entry name" value="VIRFACTRMVIN"/>
</dbReference>
<feature type="transmembrane region" description="Helical" evidence="8">
    <location>
        <begin position="110"/>
        <end position="132"/>
    </location>
</feature>
<evidence type="ECO:0008006" key="11">
    <source>
        <dbReference type="Google" id="ProtNLM"/>
    </source>
</evidence>
<keyword evidence="6 8" id="KW-1133">Transmembrane helix</keyword>
<evidence type="ECO:0000256" key="2">
    <source>
        <dbReference type="ARBA" id="ARBA00022475"/>
    </source>
</evidence>
<organism evidence="9 10">
    <name type="scientific">Candidatus Andersenbacteria bacterium RIFCSPHIGHO2_12_FULL_45_11</name>
    <dbReference type="NCBI Taxonomy" id="1797281"/>
    <lineage>
        <taxon>Bacteria</taxon>
        <taxon>Candidatus Anderseniibacteriota</taxon>
    </lineage>
</organism>
<evidence type="ECO:0000256" key="5">
    <source>
        <dbReference type="ARBA" id="ARBA00022984"/>
    </source>
</evidence>
<evidence type="ECO:0000256" key="8">
    <source>
        <dbReference type="SAM" id="Phobius"/>
    </source>
</evidence>
<keyword evidence="2" id="KW-1003">Cell membrane</keyword>
<feature type="transmembrane region" description="Helical" evidence="8">
    <location>
        <begin position="25"/>
        <end position="46"/>
    </location>
</feature>
<evidence type="ECO:0000256" key="3">
    <source>
        <dbReference type="ARBA" id="ARBA00022692"/>
    </source>
</evidence>